<reference evidence="9 10" key="1">
    <citation type="submission" date="2014-06" db="EMBL/GenBank/DDBJ databases">
        <title>The draft genome sequence of Idiomarina salinarum ISL-52.</title>
        <authorList>
            <person name="Du J."/>
            <person name="Shao Z."/>
        </authorList>
    </citation>
    <scope>NUCLEOTIDE SEQUENCE [LARGE SCALE GENOMIC DNA]</scope>
    <source>
        <strain evidence="9 10">ISL-52</strain>
    </source>
</reference>
<organism evidence="9 10">
    <name type="scientific">Pseudidiomarina salinarum</name>
    <dbReference type="NCBI Taxonomy" id="435908"/>
    <lineage>
        <taxon>Bacteria</taxon>
        <taxon>Pseudomonadati</taxon>
        <taxon>Pseudomonadota</taxon>
        <taxon>Gammaproteobacteria</taxon>
        <taxon>Alteromonadales</taxon>
        <taxon>Idiomarinaceae</taxon>
        <taxon>Pseudidiomarina</taxon>
    </lineage>
</organism>
<dbReference type="Proteomes" id="UP000054363">
    <property type="component" value="Unassembled WGS sequence"/>
</dbReference>
<dbReference type="EMBL" id="JPER01000002">
    <property type="protein sequence ID" value="KFZ31147.1"/>
    <property type="molecule type" value="Genomic_DNA"/>
</dbReference>
<dbReference type="Pfam" id="PF00842">
    <property type="entry name" value="Ala_racemase_C"/>
    <property type="match status" value="1"/>
</dbReference>
<dbReference type="SUPFAM" id="SSF51419">
    <property type="entry name" value="PLP-binding barrel"/>
    <property type="match status" value="1"/>
</dbReference>
<name>A0A094IVJ2_9GAMM</name>
<dbReference type="InterPro" id="IPR001608">
    <property type="entry name" value="Ala_racemase_N"/>
</dbReference>
<comment type="pathway">
    <text evidence="5">Amino-acid biosynthesis; D-alanine biosynthesis; D-alanine from L-alanine: step 1/1.</text>
</comment>
<keyword evidence="3 5" id="KW-0663">Pyridoxal phosphate</keyword>
<dbReference type="Gene3D" id="2.40.37.10">
    <property type="entry name" value="Lyase, Ornithine Decarboxylase, Chain A, domain 1"/>
    <property type="match status" value="1"/>
</dbReference>
<sequence>MANGLHFRTTRAEINRAALQHNAGIIRGLAGAASVLGVVKADAYGHGMISAAQAIAGQVDAFAVAFLDEALVLRSAGFNQPIVLLEGCFSAAELPICAHHNLQPVVHEQSQLDAILTSRLIHPLAVWLKVDTGMHRLGWAPDQVRRVYKELNASPQVGSVTLMSHYANSGDNAHPLNQQQEQQFYDLTAETRLTDHLSLANSAALVSASRDYEQFDRHWVRTGITLYGISPNPDQPVSSELKPVMRLVAPVIALRDISAGECVGYGSCWVAERDSLIATLAIGYADGYPRHCPNGTPVFINGQRAPLAGRVSMDMITVDVTDLGQVKVGDEAELWGPELSVHEIARHAGTISYELVTRVSARVPRVEI</sequence>
<comment type="cofactor">
    <cofactor evidence="2 5 6">
        <name>pyridoxal 5'-phosphate</name>
        <dbReference type="ChEBI" id="CHEBI:597326"/>
    </cofactor>
</comment>
<dbReference type="InterPro" id="IPR000821">
    <property type="entry name" value="Ala_racemase"/>
</dbReference>
<dbReference type="Gene3D" id="3.20.20.10">
    <property type="entry name" value="Alanine racemase"/>
    <property type="match status" value="1"/>
</dbReference>
<dbReference type="eggNOG" id="COG0787">
    <property type="taxonomic scope" value="Bacteria"/>
</dbReference>
<comment type="similarity">
    <text evidence="5">Belongs to the alanine racemase family.</text>
</comment>
<evidence type="ECO:0000256" key="4">
    <source>
        <dbReference type="ARBA" id="ARBA00023235"/>
    </source>
</evidence>
<dbReference type="HAMAP" id="MF_01201">
    <property type="entry name" value="Ala_racemase"/>
    <property type="match status" value="1"/>
</dbReference>
<dbReference type="GO" id="GO:0008784">
    <property type="term" value="F:alanine racemase activity"/>
    <property type="evidence" value="ECO:0007669"/>
    <property type="project" value="UniProtKB-UniRule"/>
</dbReference>
<keyword evidence="10" id="KW-1185">Reference proteome</keyword>
<dbReference type="RefSeq" id="WP_034775211.1">
    <property type="nucleotide sequence ID" value="NZ_JPER01000002.1"/>
</dbReference>
<evidence type="ECO:0000256" key="3">
    <source>
        <dbReference type="ARBA" id="ARBA00022898"/>
    </source>
</evidence>
<dbReference type="FunFam" id="3.20.20.10:FF:000002">
    <property type="entry name" value="Alanine racemase"/>
    <property type="match status" value="1"/>
</dbReference>
<feature type="binding site" evidence="5 7">
    <location>
        <position position="136"/>
    </location>
    <ligand>
        <name>substrate</name>
    </ligand>
</feature>
<dbReference type="PANTHER" id="PTHR30511">
    <property type="entry name" value="ALANINE RACEMASE"/>
    <property type="match status" value="1"/>
</dbReference>
<dbReference type="PRINTS" id="PR00992">
    <property type="entry name" value="ALARACEMASE"/>
</dbReference>
<dbReference type="NCBIfam" id="TIGR00492">
    <property type="entry name" value="alr"/>
    <property type="match status" value="1"/>
</dbReference>
<dbReference type="GO" id="GO:0030170">
    <property type="term" value="F:pyridoxal phosphate binding"/>
    <property type="evidence" value="ECO:0007669"/>
    <property type="project" value="UniProtKB-UniRule"/>
</dbReference>
<feature type="active site" description="Proton acceptor; specific for D-alanine" evidence="5">
    <location>
        <position position="40"/>
    </location>
</feature>
<feature type="modified residue" description="N6-(pyridoxal phosphate)lysine" evidence="5 6">
    <location>
        <position position="40"/>
    </location>
</feature>
<evidence type="ECO:0000313" key="9">
    <source>
        <dbReference type="EMBL" id="KFZ31147.1"/>
    </source>
</evidence>
<keyword evidence="4 5" id="KW-0413">Isomerase</keyword>
<evidence type="ECO:0000256" key="7">
    <source>
        <dbReference type="PIRSR" id="PIRSR600821-52"/>
    </source>
</evidence>
<comment type="function">
    <text evidence="5">Catalyzes the interconversion of L-alanine and D-alanine. May also act on other amino acids.</text>
</comment>
<dbReference type="OrthoDB" id="9813814at2"/>
<evidence type="ECO:0000256" key="6">
    <source>
        <dbReference type="PIRSR" id="PIRSR600821-50"/>
    </source>
</evidence>
<evidence type="ECO:0000313" key="10">
    <source>
        <dbReference type="Proteomes" id="UP000054363"/>
    </source>
</evidence>
<dbReference type="InterPro" id="IPR009006">
    <property type="entry name" value="Ala_racemase/Decarboxylase_C"/>
</dbReference>
<dbReference type="AlphaFoldDB" id="A0A094IVJ2"/>
<feature type="active site" description="Proton acceptor; specific for L-alanine" evidence="5">
    <location>
        <position position="265"/>
    </location>
</feature>
<dbReference type="SUPFAM" id="SSF50621">
    <property type="entry name" value="Alanine racemase C-terminal domain-like"/>
    <property type="match status" value="1"/>
</dbReference>
<evidence type="ECO:0000256" key="5">
    <source>
        <dbReference type="HAMAP-Rule" id="MF_01201"/>
    </source>
</evidence>
<dbReference type="InterPro" id="IPR029066">
    <property type="entry name" value="PLP-binding_barrel"/>
</dbReference>
<dbReference type="SMART" id="SM01005">
    <property type="entry name" value="Ala_racemase_C"/>
    <property type="match status" value="1"/>
</dbReference>
<proteinExistence type="inferred from homology"/>
<evidence type="ECO:0000256" key="2">
    <source>
        <dbReference type="ARBA" id="ARBA00001933"/>
    </source>
</evidence>
<dbReference type="PANTHER" id="PTHR30511:SF0">
    <property type="entry name" value="ALANINE RACEMASE, CATABOLIC-RELATED"/>
    <property type="match status" value="1"/>
</dbReference>
<comment type="catalytic activity">
    <reaction evidence="1 5">
        <text>L-alanine = D-alanine</text>
        <dbReference type="Rhea" id="RHEA:20249"/>
        <dbReference type="ChEBI" id="CHEBI:57416"/>
        <dbReference type="ChEBI" id="CHEBI:57972"/>
        <dbReference type="EC" id="5.1.1.1"/>
    </reaction>
</comment>
<dbReference type="PROSITE" id="PS00395">
    <property type="entry name" value="ALANINE_RACEMASE"/>
    <property type="match status" value="1"/>
</dbReference>
<dbReference type="STRING" id="435908.IDSA_06625"/>
<dbReference type="GO" id="GO:0005829">
    <property type="term" value="C:cytosol"/>
    <property type="evidence" value="ECO:0007669"/>
    <property type="project" value="TreeGrafter"/>
</dbReference>
<evidence type="ECO:0000256" key="1">
    <source>
        <dbReference type="ARBA" id="ARBA00000316"/>
    </source>
</evidence>
<dbReference type="CDD" id="cd06827">
    <property type="entry name" value="PLPDE_III_AR_proteobact"/>
    <property type="match status" value="1"/>
</dbReference>
<dbReference type="EC" id="5.1.1.1" evidence="5"/>
<accession>A0A094IVJ2</accession>
<dbReference type="UniPathway" id="UPA00042">
    <property type="reaction ID" value="UER00497"/>
</dbReference>
<evidence type="ECO:0000259" key="8">
    <source>
        <dbReference type="SMART" id="SM01005"/>
    </source>
</evidence>
<feature type="domain" description="Alanine racemase C-terminal" evidence="8">
    <location>
        <begin position="244"/>
        <end position="368"/>
    </location>
</feature>
<dbReference type="Pfam" id="PF01168">
    <property type="entry name" value="Ala_racemase_N"/>
    <property type="match status" value="1"/>
</dbReference>
<dbReference type="GO" id="GO:0030632">
    <property type="term" value="P:D-alanine biosynthetic process"/>
    <property type="evidence" value="ECO:0007669"/>
    <property type="project" value="UniProtKB-UniRule"/>
</dbReference>
<protein>
    <recommendedName>
        <fullName evidence="5">Alanine racemase</fullName>
        <ecNumber evidence="5">5.1.1.1</ecNumber>
    </recommendedName>
</protein>
<gene>
    <name evidence="9" type="ORF">IDSA_06625</name>
</gene>
<feature type="binding site" evidence="5 7">
    <location>
        <position position="313"/>
    </location>
    <ligand>
        <name>substrate</name>
    </ligand>
</feature>
<comment type="caution">
    <text evidence="9">The sequence shown here is derived from an EMBL/GenBank/DDBJ whole genome shotgun (WGS) entry which is preliminary data.</text>
</comment>
<dbReference type="InterPro" id="IPR011079">
    <property type="entry name" value="Ala_racemase_C"/>
</dbReference>
<dbReference type="InterPro" id="IPR020622">
    <property type="entry name" value="Ala_racemase_pyridoxalP-BS"/>
</dbReference>